<dbReference type="Proteomes" id="UP000244334">
    <property type="component" value="Unassembled WGS sequence"/>
</dbReference>
<dbReference type="AlphaFoldDB" id="A0A328TMQ0"/>
<dbReference type="EMBL" id="LJAM02000404">
    <property type="protein sequence ID" value="RAP70255.1"/>
    <property type="molecule type" value="Genomic_DNA"/>
</dbReference>
<comment type="caution">
    <text evidence="1">The sequence shown here is derived from an EMBL/GenBank/DDBJ whole genome shotgun (WGS) entry which is preliminary data.</text>
</comment>
<name>A0A328TMQ0_9GAMM</name>
<proteinExistence type="predicted"/>
<protein>
    <submittedName>
        <fullName evidence="1">Uncharacterized protein</fullName>
    </submittedName>
</protein>
<sequence>MYLTWFLREGGIRLFSPISFHKKTEQCRVPLGESGNTTT</sequence>
<evidence type="ECO:0000313" key="1">
    <source>
        <dbReference type="EMBL" id="RAP70255.1"/>
    </source>
</evidence>
<organism evidence="1 2">
    <name type="scientific">Candidatus Erwinia dacicola</name>
    <dbReference type="NCBI Taxonomy" id="252393"/>
    <lineage>
        <taxon>Bacteria</taxon>
        <taxon>Pseudomonadati</taxon>
        <taxon>Pseudomonadota</taxon>
        <taxon>Gammaproteobacteria</taxon>
        <taxon>Enterobacterales</taxon>
        <taxon>Erwiniaceae</taxon>
        <taxon>Erwinia</taxon>
    </lineage>
</organism>
<keyword evidence="2" id="KW-1185">Reference proteome</keyword>
<reference evidence="1" key="1">
    <citation type="submission" date="2018-04" db="EMBL/GenBank/DDBJ databases">
        <title>Genomes of the Obligate Erwinia dacicola and Facultative Enterobacter sp. OLF Endosymbionts of the Olive Fruit fly, Bactrocera oleae.</title>
        <authorList>
            <person name="Estes A.M."/>
            <person name="Hearn D.J."/>
            <person name="Agarwal S."/>
            <person name="Pierson E.A."/>
            <person name="Dunning-Hotopp J.C."/>
        </authorList>
    </citation>
    <scope>NUCLEOTIDE SEQUENCE [LARGE SCALE GENOMIC DNA]</scope>
    <source>
        <strain evidence="1">Oroville</strain>
    </source>
</reference>
<gene>
    <name evidence="1" type="ORF">ACZ87_02942</name>
</gene>
<accession>A0A328TMQ0</accession>
<evidence type="ECO:0000313" key="2">
    <source>
        <dbReference type="Proteomes" id="UP000244334"/>
    </source>
</evidence>